<feature type="transmembrane region" description="Helical" evidence="1">
    <location>
        <begin position="7"/>
        <end position="28"/>
    </location>
</feature>
<dbReference type="Proteomes" id="UP000824056">
    <property type="component" value="Unassembled WGS sequence"/>
</dbReference>
<comment type="caution">
    <text evidence="2">The sequence shown here is derived from an EMBL/GenBank/DDBJ whole genome shotgun (WGS) entry which is preliminary data.</text>
</comment>
<accession>A0A9D2FRX1</accession>
<evidence type="ECO:0000256" key="1">
    <source>
        <dbReference type="SAM" id="Phobius"/>
    </source>
</evidence>
<dbReference type="AlphaFoldDB" id="A0A9D2FRX1"/>
<name>A0A9D2FRX1_9FIRM</name>
<organism evidence="2 3">
    <name type="scientific">Candidatus Blautia pullicola</name>
    <dbReference type="NCBI Taxonomy" id="2838498"/>
    <lineage>
        <taxon>Bacteria</taxon>
        <taxon>Bacillati</taxon>
        <taxon>Bacillota</taxon>
        <taxon>Clostridia</taxon>
        <taxon>Lachnospirales</taxon>
        <taxon>Lachnospiraceae</taxon>
        <taxon>Blautia</taxon>
    </lineage>
</organism>
<keyword evidence="1" id="KW-0812">Transmembrane</keyword>
<keyword evidence="1" id="KW-0472">Membrane</keyword>
<protein>
    <submittedName>
        <fullName evidence="2">DUF5104 domain-containing protein</fullName>
    </submittedName>
</protein>
<dbReference type="PROSITE" id="PS51257">
    <property type="entry name" value="PROKAR_LIPOPROTEIN"/>
    <property type="match status" value="1"/>
</dbReference>
<keyword evidence="1" id="KW-1133">Transmembrane helix</keyword>
<reference evidence="2" key="2">
    <citation type="submission" date="2021-04" db="EMBL/GenBank/DDBJ databases">
        <authorList>
            <person name="Gilroy R."/>
        </authorList>
    </citation>
    <scope>NUCLEOTIDE SEQUENCE</scope>
    <source>
        <strain evidence="2">1068</strain>
    </source>
</reference>
<reference evidence="2" key="1">
    <citation type="journal article" date="2021" name="PeerJ">
        <title>Extensive microbial diversity within the chicken gut microbiome revealed by metagenomics and culture.</title>
        <authorList>
            <person name="Gilroy R."/>
            <person name="Ravi A."/>
            <person name="Getino M."/>
            <person name="Pursley I."/>
            <person name="Horton D.L."/>
            <person name="Alikhan N.F."/>
            <person name="Baker D."/>
            <person name="Gharbi K."/>
            <person name="Hall N."/>
            <person name="Watson M."/>
            <person name="Adriaenssens E.M."/>
            <person name="Foster-Nyarko E."/>
            <person name="Jarju S."/>
            <person name="Secka A."/>
            <person name="Antonio M."/>
            <person name="Oren A."/>
            <person name="Chaudhuri R.R."/>
            <person name="La Ragione R."/>
            <person name="Hildebrand F."/>
            <person name="Pallen M.J."/>
        </authorList>
    </citation>
    <scope>NUCLEOTIDE SEQUENCE</scope>
    <source>
        <strain evidence="2">1068</strain>
    </source>
</reference>
<dbReference type="Gene3D" id="3.10.450.50">
    <property type="match status" value="1"/>
</dbReference>
<gene>
    <name evidence="2" type="ORF">H9809_06535</name>
</gene>
<evidence type="ECO:0000313" key="2">
    <source>
        <dbReference type="EMBL" id="HIZ65536.1"/>
    </source>
</evidence>
<dbReference type="EMBL" id="DXBG01000157">
    <property type="protein sequence ID" value="HIZ65536.1"/>
    <property type="molecule type" value="Genomic_DNA"/>
</dbReference>
<sequence length="325" mass="36882">MNRFIKIISLVLIITGVSIMFSSCRLFSFIQNIREDSKLWKELEESIDDDVAAKDTTSFHNARYQVKSRIIMSDIERLSSEHIIDLFSPRIVSEIGEEKLQASIEEMETMIQGEVLSYKTVQSGGSGQRGGSGATTNTYKIAVYTDMDIYEMYLRYVTVDTSSNEWDVNRANEGLHHFVVFPVGMACAEEEAGNSLYASYLDKEGVFFETTDEPARNITYPEKGYTGYSIAYLQEQRYESGQKKLCENLMELLGSVGFEGDITQISYTSEENFEAAYSQDYNLAITDTSQNIFFVRTSKYENNTCIQGLKIANATLQVLYEELPQ</sequence>
<evidence type="ECO:0000313" key="3">
    <source>
        <dbReference type="Proteomes" id="UP000824056"/>
    </source>
</evidence>
<proteinExistence type="predicted"/>